<evidence type="ECO:0000313" key="4">
    <source>
        <dbReference type="EMBL" id="EAT12753.1"/>
    </source>
</evidence>
<feature type="domain" description="CBS" evidence="3">
    <location>
        <begin position="11"/>
        <end position="69"/>
    </location>
</feature>
<proteinExistence type="predicted"/>
<evidence type="ECO:0000259" key="3">
    <source>
        <dbReference type="PROSITE" id="PS51371"/>
    </source>
</evidence>
<evidence type="ECO:0000313" key="5">
    <source>
        <dbReference type="Proteomes" id="UP000004263"/>
    </source>
</evidence>
<dbReference type="PANTHER" id="PTHR48108:SF34">
    <property type="entry name" value="CBS DOMAIN-CONTAINING PROTEIN YHCV"/>
    <property type="match status" value="1"/>
</dbReference>
<protein>
    <recommendedName>
        <fullName evidence="3">CBS domain-containing protein</fullName>
    </recommendedName>
</protein>
<dbReference type="PANTHER" id="PTHR48108">
    <property type="entry name" value="CBS DOMAIN-CONTAINING PROTEIN CBSX2, CHLOROPLASTIC"/>
    <property type="match status" value="1"/>
</dbReference>
<dbReference type="HOGENOM" id="CLU_040681_9_1_6"/>
<dbReference type="Gene3D" id="3.10.580.10">
    <property type="entry name" value="CBS-domain"/>
    <property type="match status" value="1"/>
</dbReference>
<gene>
    <name evidence="4" type="ORF">RED65_13752</name>
</gene>
<dbReference type="CDD" id="cd02205">
    <property type="entry name" value="CBS_pair_SF"/>
    <property type="match status" value="1"/>
</dbReference>
<accession>Q1N338</accession>
<dbReference type="InterPro" id="IPR051462">
    <property type="entry name" value="CBS_domain-containing"/>
</dbReference>
<dbReference type="RefSeq" id="WP_007018542.1">
    <property type="nucleotide sequence ID" value="NZ_CH724117.1"/>
</dbReference>
<dbReference type="Proteomes" id="UP000004263">
    <property type="component" value="Unassembled WGS sequence"/>
</dbReference>
<evidence type="ECO:0000256" key="2">
    <source>
        <dbReference type="PROSITE-ProRule" id="PRU00703"/>
    </source>
</evidence>
<keyword evidence="1" id="KW-0677">Repeat</keyword>
<evidence type="ECO:0000256" key="1">
    <source>
        <dbReference type="ARBA" id="ARBA00022737"/>
    </source>
</evidence>
<sequence length="144" mass="16040">MKRVPKVKDVMTAFPFTINATQPMAHAKDMMREHGVGHLPVIMENGDLSIISFRELERIQLPGHSHTDFEDLTVGDLCPVQSHQVDMQTSLIDVLDYMSDTHCDCILVTRHDKLAGIFTMSDACTAYSHHLKDLFFPGGGDSVA</sequence>
<dbReference type="EMBL" id="AAQH01000005">
    <property type="protein sequence ID" value="EAT12753.1"/>
    <property type="molecule type" value="Genomic_DNA"/>
</dbReference>
<keyword evidence="2" id="KW-0129">CBS domain</keyword>
<dbReference type="InterPro" id="IPR000644">
    <property type="entry name" value="CBS_dom"/>
</dbReference>
<dbReference type="OrthoDB" id="9794094at2"/>
<reference evidence="4 5" key="1">
    <citation type="submission" date="2006-03" db="EMBL/GenBank/DDBJ databases">
        <authorList>
            <person name="Pinhassi J."/>
            <person name="Pedros-Alio C."/>
            <person name="Ferriera S."/>
            <person name="Johnson J."/>
            <person name="Kravitz S."/>
            <person name="Halpern A."/>
            <person name="Remington K."/>
            <person name="Beeson K."/>
            <person name="Tran B."/>
            <person name="Rogers Y.-H."/>
            <person name="Friedman R."/>
            <person name="Venter J.C."/>
        </authorList>
    </citation>
    <scope>NUCLEOTIDE SEQUENCE [LARGE SCALE GENOMIC DNA]</scope>
    <source>
        <strain evidence="4 5">RED65</strain>
    </source>
</reference>
<keyword evidence="5" id="KW-1185">Reference proteome</keyword>
<comment type="caution">
    <text evidence="4">The sequence shown here is derived from an EMBL/GenBank/DDBJ whole genome shotgun (WGS) entry which is preliminary data.</text>
</comment>
<dbReference type="InterPro" id="IPR046342">
    <property type="entry name" value="CBS_dom_sf"/>
</dbReference>
<name>Q1N338_9GAMM</name>
<dbReference type="STRING" id="207949.RED65_13752"/>
<dbReference type="AlphaFoldDB" id="Q1N338"/>
<dbReference type="PROSITE" id="PS51371">
    <property type="entry name" value="CBS"/>
    <property type="match status" value="1"/>
</dbReference>
<dbReference type="SUPFAM" id="SSF54631">
    <property type="entry name" value="CBS-domain pair"/>
    <property type="match status" value="1"/>
</dbReference>
<organism evidence="4 5">
    <name type="scientific">Bermanella marisrubri</name>
    <dbReference type="NCBI Taxonomy" id="207949"/>
    <lineage>
        <taxon>Bacteria</taxon>
        <taxon>Pseudomonadati</taxon>
        <taxon>Pseudomonadota</taxon>
        <taxon>Gammaproteobacteria</taxon>
        <taxon>Oceanospirillales</taxon>
        <taxon>Oceanospirillaceae</taxon>
        <taxon>Bermanella</taxon>
    </lineage>
</organism>
<dbReference type="Pfam" id="PF00571">
    <property type="entry name" value="CBS"/>
    <property type="match status" value="2"/>
</dbReference>